<evidence type="ECO:0000256" key="1">
    <source>
        <dbReference type="ARBA" id="ARBA00022729"/>
    </source>
</evidence>
<comment type="caution">
    <text evidence="5">The sequence shown here is derived from an EMBL/GenBank/DDBJ whole genome shotgun (WGS) entry which is preliminary data.</text>
</comment>
<dbReference type="InterPro" id="IPR049712">
    <property type="entry name" value="Poly_export"/>
</dbReference>
<feature type="domain" description="Soluble ligand binding" evidence="4">
    <location>
        <begin position="198"/>
        <end position="244"/>
    </location>
</feature>
<reference evidence="5" key="1">
    <citation type="submission" date="2022-03" db="EMBL/GenBank/DDBJ databases">
        <title>Identification of a novel bacterium isolated from mangrove sediments.</title>
        <authorList>
            <person name="Pan X."/>
        </authorList>
    </citation>
    <scope>NUCLEOTIDE SEQUENCE</scope>
    <source>
        <strain evidence="5">B2580</strain>
    </source>
</reference>
<gene>
    <name evidence="5" type="ORF">MTR64_15875</name>
</gene>
<feature type="signal peptide" evidence="2">
    <location>
        <begin position="1"/>
        <end position="26"/>
    </location>
</feature>
<name>A0ABT0B4T4_9SPHN</name>
<organism evidence="5 6">
    <name type="scientific">Novosphingobium album</name>
    <name type="common">ex Hu et al. 2023</name>
    <dbReference type="NCBI Taxonomy" id="2930093"/>
    <lineage>
        <taxon>Bacteria</taxon>
        <taxon>Pseudomonadati</taxon>
        <taxon>Pseudomonadota</taxon>
        <taxon>Alphaproteobacteria</taxon>
        <taxon>Sphingomonadales</taxon>
        <taxon>Sphingomonadaceae</taxon>
        <taxon>Novosphingobium</taxon>
    </lineage>
</organism>
<evidence type="ECO:0000313" key="5">
    <source>
        <dbReference type="EMBL" id="MCJ2180049.1"/>
    </source>
</evidence>
<feature type="domain" description="Polysaccharide export protein N-terminal" evidence="3">
    <location>
        <begin position="36"/>
        <end position="110"/>
    </location>
</feature>
<dbReference type="Pfam" id="PF02563">
    <property type="entry name" value="Poly_export"/>
    <property type="match status" value="1"/>
</dbReference>
<proteinExistence type="predicted"/>
<keyword evidence="6" id="KW-1185">Reference proteome</keyword>
<sequence>MQVKLMKTFAALASGLACVALSVAQAQPTAEVGAMTNGYVLGPGDVIEVAVVGGSEGPMRVQIQSDGSILLPLIGNVGAGGKTVLQLRDAISSALKSGGFYTTPAVNVTIVTYASRYVTVLGEVAQPGAVPIDRAYRVSDILARVGGIRGSNAKIVKLRRADGAELSLDIAKIATGGPDEDPFVAPGDKIFVPTAQTFYVLGQVGRPGNYPVEDGMTLRKALAVAGGITQLGSMKKVKVTRGGTELKNYDLDAPIEIGDVIEVGERFF</sequence>
<dbReference type="InterPro" id="IPR019554">
    <property type="entry name" value="Soluble_ligand-bd"/>
</dbReference>
<dbReference type="InterPro" id="IPR003715">
    <property type="entry name" value="Poly_export_N"/>
</dbReference>
<dbReference type="Gene3D" id="3.10.560.10">
    <property type="entry name" value="Outer membrane lipoprotein wza domain like"/>
    <property type="match status" value="2"/>
</dbReference>
<dbReference type="Pfam" id="PF10531">
    <property type="entry name" value="SLBB"/>
    <property type="match status" value="2"/>
</dbReference>
<dbReference type="EMBL" id="JALHLE010000027">
    <property type="protein sequence ID" value="MCJ2180049.1"/>
    <property type="molecule type" value="Genomic_DNA"/>
</dbReference>
<evidence type="ECO:0000259" key="4">
    <source>
        <dbReference type="Pfam" id="PF10531"/>
    </source>
</evidence>
<evidence type="ECO:0000256" key="2">
    <source>
        <dbReference type="SAM" id="SignalP"/>
    </source>
</evidence>
<dbReference type="PROSITE" id="PS51257">
    <property type="entry name" value="PROKAR_LIPOPROTEIN"/>
    <property type="match status" value="1"/>
</dbReference>
<feature type="chain" id="PRO_5045568877" evidence="2">
    <location>
        <begin position="27"/>
        <end position="268"/>
    </location>
</feature>
<dbReference type="PANTHER" id="PTHR33619:SF3">
    <property type="entry name" value="POLYSACCHARIDE EXPORT PROTEIN GFCE-RELATED"/>
    <property type="match status" value="1"/>
</dbReference>
<dbReference type="Proteomes" id="UP001162880">
    <property type="component" value="Unassembled WGS sequence"/>
</dbReference>
<accession>A0ABT0B4T4</accession>
<dbReference type="RefSeq" id="WP_243995399.1">
    <property type="nucleotide sequence ID" value="NZ_JALHLE010000027.1"/>
</dbReference>
<feature type="domain" description="Soluble ligand binding" evidence="4">
    <location>
        <begin position="117"/>
        <end position="163"/>
    </location>
</feature>
<evidence type="ECO:0000259" key="3">
    <source>
        <dbReference type="Pfam" id="PF02563"/>
    </source>
</evidence>
<dbReference type="Gene3D" id="3.30.1950.10">
    <property type="entry name" value="wza like domain"/>
    <property type="match status" value="1"/>
</dbReference>
<protein>
    <submittedName>
        <fullName evidence="5">Polysaccharide export protein</fullName>
    </submittedName>
</protein>
<keyword evidence="1 2" id="KW-0732">Signal</keyword>
<evidence type="ECO:0000313" key="6">
    <source>
        <dbReference type="Proteomes" id="UP001162880"/>
    </source>
</evidence>
<dbReference type="SUPFAM" id="SSF142984">
    <property type="entry name" value="Nqo1 middle domain-like"/>
    <property type="match status" value="1"/>
</dbReference>
<dbReference type="PANTHER" id="PTHR33619">
    <property type="entry name" value="POLYSACCHARIDE EXPORT PROTEIN GFCE-RELATED"/>
    <property type="match status" value="1"/>
</dbReference>